<dbReference type="Proteomes" id="UP001519307">
    <property type="component" value="Unassembled WGS sequence"/>
</dbReference>
<dbReference type="PROSITE" id="PS51257">
    <property type="entry name" value="PROKAR_LIPOPROTEIN"/>
    <property type="match status" value="1"/>
</dbReference>
<name>A0ABS4KXX0_9CLOT</name>
<protein>
    <recommendedName>
        <fullName evidence="5">Lipoprotein</fullName>
    </recommendedName>
</protein>
<dbReference type="EMBL" id="JAGGLM010000020">
    <property type="protein sequence ID" value="MBP2033729.1"/>
    <property type="molecule type" value="Genomic_DNA"/>
</dbReference>
<reference evidence="3 4" key="1">
    <citation type="submission" date="2021-03" db="EMBL/GenBank/DDBJ databases">
        <title>Genomic Encyclopedia of Type Strains, Phase IV (KMG-IV): sequencing the most valuable type-strain genomes for metagenomic binning, comparative biology and taxonomic classification.</title>
        <authorList>
            <person name="Goeker M."/>
        </authorList>
    </citation>
    <scope>NUCLEOTIDE SEQUENCE [LARGE SCALE GENOMIC DNA]</scope>
    <source>
        <strain evidence="3 4">DSM 28783</strain>
    </source>
</reference>
<evidence type="ECO:0008006" key="5">
    <source>
        <dbReference type="Google" id="ProtNLM"/>
    </source>
</evidence>
<feature type="signal peptide" evidence="2">
    <location>
        <begin position="1"/>
        <end position="25"/>
    </location>
</feature>
<evidence type="ECO:0000313" key="4">
    <source>
        <dbReference type="Proteomes" id="UP001519307"/>
    </source>
</evidence>
<keyword evidence="2" id="KW-0732">Signal</keyword>
<feature type="chain" id="PRO_5046976386" description="Lipoprotein" evidence="2">
    <location>
        <begin position="26"/>
        <end position="129"/>
    </location>
</feature>
<dbReference type="RefSeq" id="WP_209702987.1">
    <property type="nucleotide sequence ID" value="NZ_JAGGLM010000020.1"/>
</dbReference>
<keyword evidence="4" id="KW-1185">Reference proteome</keyword>
<proteinExistence type="predicted"/>
<feature type="region of interest" description="Disordered" evidence="1">
    <location>
        <begin position="27"/>
        <end position="52"/>
    </location>
</feature>
<comment type="caution">
    <text evidence="3">The sequence shown here is derived from an EMBL/GenBank/DDBJ whole genome shotgun (WGS) entry which is preliminary data.</text>
</comment>
<evidence type="ECO:0000313" key="3">
    <source>
        <dbReference type="EMBL" id="MBP2033729.1"/>
    </source>
</evidence>
<evidence type="ECO:0000256" key="2">
    <source>
        <dbReference type="SAM" id="SignalP"/>
    </source>
</evidence>
<organism evidence="3 4">
    <name type="scientific">Clostridium algifaecis</name>
    <dbReference type="NCBI Taxonomy" id="1472040"/>
    <lineage>
        <taxon>Bacteria</taxon>
        <taxon>Bacillati</taxon>
        <taxon>Bacillota</taxon>
        <taxon>Clostridia</taxon>
        <taxon>Eubacteriales</taxon>
        <taxon>Clostridiaceae</taxon>
        <taxon>Clostridium</taxon>
    </lineage>
</organism>
<evidence type="ECO:0000256" key="1">
    <source>
        <dbReference type="SAM" id="MobiDB-lite"/>
    </source>
</evidence>
<sequence>MKKSFKKLGVIAVILALFVSFTACSFGKSSTSNAQKTTQNAKKDQEPKITVNESKTAQLKKEKSLMNGKVYVQNNRAIATMVVKSGVSDSEVKTLAQKYAKELKTEYKSIPVSVMAVRDNKNVANVTIK</sequence>
<accession>A0ABS4KXX0</accession>
<gene>
    <name evidence="3" type="ORF">J2Z42_002436</name>
</gene>
<feature type="compositionally biased region" description="Polar residues" evidence="1">
    <location>
        <begin position="27"/>
        <end position="40"/>
    </location>
</feature>